<accession>A0A4P6V1K5</accession>
<dbReference type="RefSeq" id="WP_131616973.1">
    <property type="nucleotide sequence ID" value="NZ_CP036532.1"/>
</dbReference>
<proteinExistence type="predicted"/>
<dbReference type="KEGG" id="rpod:E0E05_12265"/>
<dbReference type="OrthoDB" id="7864216at2"/>
<dbReference type="GeneID" id="90768075"/>
<gene>
    <name evidence="1" type="ORF">E0E05_12265</name>
</gene>
<evidence type="ECO:0000313" key="1">
    <source>
        <dbReference type="EMBL" id="QBK31307.1"/>
    </source>
</evidence>
<dbReference type="Proteomes" id="UP000293719">
    <property type="component" value="Chromosome"/>
</dbReference>
<protein>
    <recommendedName>
        <fullName evidence="3">Tetratricopeptide repeat protein</fullName>
    </recommendedName>
</protein>
<reference evidence="1 2" key="1">
    <citation type="journal article" date="2017" name="Int. J. Syst. Evol. Microbiol.">
        <title>Roseitalea porphyridii gen. nov., sp. nov., isolated from a red alga, and reclassification of Hoeflea suaedae Chung et al. 2013 as Pseudohoeflea suaedae gen. nov., comb. nov.</title>
        <authorList>
            <person name="Hyeon J.W."/>
            <person name="Jeong S.E."/>
            <person name="Baek K."/>
            <person name="Jeon C.O."/>
        </authorList>
    </citation>
    <scope>NUCLEOTIDE SEQUENCE [LARGE SCALE GENOMIC DNA]</scope>
    <source>
        <strain evidence="1 2">MA7-20</strain>
    </source>
</reference>
<evidence type="ECO:0000313" key="2">
    <source>
        <dbReference type="Proteomes" id="UP000293719"/>
    </source>
</evidence>
<sequence>MSLLDRATLDAALIAAHEAGDPAMLAALYRKAADTLERLGQVDAALFFFTQAYVFALDAGLAEADDVGRILRANGRL</sequence>
<dbReference type="AlphaFoldDB" id="A0A4P6V1K5"/>
<evidence type="ECO:0008006" key="3">
    <source>
        <dbReference type="Google" id="ProtNLM"/>
    </source>
</evidence>
<name>A0A4P6V1K5_9HYPH</name>
<organism evidence="1 2">
    <name type="scientific">Roseitalea porphyridii</name>
    <dbReference type="NCBI Taxonomy" id="1852022"/>
    <lineage>
        <taxon>Bacteria</taxon>
        <taxon>Pseudomonadati</taxon>
        <taxon>Pseudomonadota</taxon>
        <taxon>Alphaproteobacteria</taxon>
        <taxon>Hyphomicrobiales</taxon>
        <taxon>Ahrensiaceae</taxon>
        <taxon>Roseitalea</taxon>
    </lineage>
</organism>
<keyword evidence="2" id="KW-1185">Reference proteome</keyword>
<dbReference type="EMBL" id="CP036532">
    <property type="protein sequence ID" value="QBK31307.1"/>
    <property type="molecule type" value="Genomic_DNA"/>
</dbReference>